<dbReference type="AlphaFoldDB" id="A0A3S1BSL3"/>
<evidence type="ECO:0000313" key="3">
    <source>
        <dbReference type="Proteomes" id="UP000271974"/>
    </source>
</evidence>
<feature type="transmembrane region" description="Helical" evidence="1">
    <location>
        <begin position="14"/>
        <end position="35"/>
    </location>
</feature>
<name>A0A3S1BSL3_ELYCH</name>
<dbReference type="EMBL" id="RQTK01000884">
    <property type="protein sequence ID" value="RUS73931.1"/>
    <property type="molecule type" value="Genomic_DNA"/>
</dbReference>
<protein>
    <submittedName>
        <fullName evidence="2">Uncharacterized protein</fullName>
    </submittedName>
</protein>
<evidence type="ECO:0000313" key="2">
    <source>
        <dbReference type="EMBL" id="RUS73931.1"/>
    </source>
</evidence>
<keyword evidence="3" id="KW-1185">Reference proteome</keyword>
<gene>
    <name evidence="2" type="ORF">EGW08_018303</name>
</gene>
<keyword evidence="1" id="KW-0472">Membrane</keyword>
<proteinExistence type="predicted"/>
<organism evidence="2 3">
    <name type="scientific">Elysia chlorotica</name>
    <name type="common">Eastern emerald elysia</name>
    <name type="synonym">Sea slug</name>
    <dbReference type="NCBI Taxonomy" id="188477"/>
    <lineage>
        <taxon>Eukaryota</taxon>
        <taxon>Metazoa</taxon>
        <taxon>Spiralia</taxon>
        <taxon>Lophotrochozoa</taxon>
        <taxon>Mollusca</taxon>
        <taxon>Gastropoda</taxon>
        <taxon>Heterobranchia</taxon>
        <taxon>Euthyneura</taxon>
        <taxon>Panpulmonata</taxon>
        <taxon>Sacoglossa</taxon>
        <taxon>Placobranchoidea</taxon>
        <taxon>Plakobranchidae</taxon>
        <taxon>Elysia</taxon>
    </lineage>
</organism>
<accession>A0A3S1BSL3</accession>
<evidence type="ECO:0000256" key="1">
    <source>
        <dbReference type="SAM" id="Phobius"/>
    </source>
</evidence>
<comment type="caution">
    <text evidence="2">The sequence shown here is derived from an EMBL/GenBank/DDBJ whole genome shotgun (WGS) entry which is preliminary data.</text>
</comment>
<keyword evidence="1" id="KW-1133">Transmembrane helix</keyword>
<dbReference type="OrthoDB" id="10446698at2759"/>
<feature type="non-terminal residue" evidence="2">
    <location>
        <position position="114"/>
    </location>
</feature>
<dbReference type="Proteomes" id="UP000271974">
    <property type="component" value="Unassembled WGS sequence"/>
</dbReference>
<reference evidence="2 3" key="1">
    <citation type="submission" date="2019-01" db="EMBL/GenBank/DDBJ databases">
        <title>A draft genome assembly of the solar-powered sea slug Elysia chlorotica.</title>
        <authorList>
            <person name="Cai H."/>
            <person name="Li Q."/>
            <person name="Fang X."/>
            <person name="Li J."/>
            <person name="Curtis N.E."/>
            <person name="Altenburger A."/>
            <person name="Shibata T."/>
            <person name="Feng M."/>
            <person name="Maeda T."/>
            <person name="Schwartz J.A."/>
            <person name="Shigenobu S."/>
            <person name="Lundholm N."/>
            <person name="Nishiyama T."/>
            <person name="Yang H."/>
            <person name="Hasebe M."/>
            <person name="Li S."/>
            <person name="Pierce S.K."/>
            <person name="Wang J."/>
        </authorList>
    </citation>
    <scope>NUCLEOTIDE SEQUENCE [LARGE SCALE GENOMIC DNA]</scope>
    <source>
        <strain evidence="2">EC2010</strain>
        <tissue evidence="2">Whole organism of an adult</tissue>
    </source>
</reference>
<keyword evidence="1" id="KW-0812">Transmembrane</keyword>
<sequence>MAEVWVDLSDWDKLMIMVGVAGFLLLVLFCLICALHPLCPLHRLCPCQYDDEKEALVPMYGAMYDPALDMARQKGSFKRGSQQSQQWYPMLPLRESELSDWSDISMPEVIEMKQ</sequence>